<organism evidence="1">
    <name type="scientific">Faucicola osloensis</name>
    <name type="common">Moraxella osloensis</name>
    <dbReference type="NCBI Taxonomy" id="34062"/>
    <lineage>
        <taxon>Bacteria</taxon>
        <taxon>Pseudomonadati</taxon>
        <taxon>Pseudomonadota</taxon>
        <taxon>Gammaproteobacteria</taxon>
        <taxon>Moraxellales</taxon>
        <taxon>Moraxellaceae</taxon>
        <taxon>Faucicola</taxon>
    </lineage>
</organism>
<reference evidence="1" key="1">
    <citation type="submission" date="2017-10" db="EMBL/GenBank/DDBJ databases">
        <title>Complete Genome Sequence from Moraxella oslensis YHS isolated from human skin.</title>
        <authorList>
            <person name="Lee K."/>
            <person name="Lim J.Y."/>
            <person name="Hwang I."/>
        </authorList>
    </citation>
    <scope>NUCLEOTIDE SEQUENCE</scope>
    <source>
        <strain evidence="1">YHS</strain>
        <plasmid evidence="1">pYHS1</plasmid>
    </source>
</reference>
<name>A0AAD0EZ18_FAUOS</name>
<sequence>MLALSKKDQSYLDKLLKNLASKKKLSNIQQQIVLTSEIDPKSEEDVKKLRLLINADRSKTVARESSKQALQIDKDKLIKAQELLEHKQRRVGEVFLSAIMQDAKFSDKFSYAKFLTKMFDQGHFTDDDRMLLSEYLAKDVDQVLPVQDNLSKPVATIGQPVFHQEAGSVNLGLSPSGMTEGLSLPQHD</sequence>
<evidence type="ECO:0000313" key="1">
    <source>
        <dbReference type="EMBL" id="ATQ84217.1"/>
    </source>
</evidence>
<keyword evidence="1" id="KW-0614">Plasmid</keyword>
<protein>
    <submittedName>
        <fullName evidence="1">Uncharacterized protein</fullName>
    </submittedName>
</protein>
<dbReference type="AlphaFoldDB" id="A0AAD0EZ18"/>
<proteinExistence type="predicted"/>
<geneLocation type="plasmid" evidence="1">
    <name>pYHS1</name>
</geneLocation>
<gene>
    <name evidence="1" type="ORF">YHS_09760</name>
</gene>
<accession>A0AAD0EZ18</accession>
<dbReference type="EMBL" id="CP024177">
    <property type="protein sequence ID" value="ATQ84217.1"/>
    <property type="molecule type" value="Genomic_DNA"/>
</dbReference>